<dbReference type="InterPro" id="IPR017853">
    <property type="entry name" value="GH"/>
</dbReference>
<dbReference type="PANTHER" id="PTHR13027">
    <property type="entry name" value="SAND PROTEIN-RELATED"/>
    <property type="match status" value="1"/>
</dbReference>
<dbReference type="AlphaFoldDB" id="A0A8H5GMN8"/>
<dbReference type="GO" id="GO:0032585">
    <property type="term" value="C:multivesicular body membrane"/>
    <property type="evidence" value="ECO:0007669"/>
    <property type="project" value="UniProtKB-SubCell"/>
</dbReference>
<dbReference type="InterPro" id="IPR004353">
    <property type="entry name" value="Mon1"/>
</dbReference>
<proteinExistence type="predicted"/>
<accession>A0A8H5GMN8</accession>
<evidence type="ECO:0000256" key="5">
    <source>
        <dbReference type="SAM" id="MobiDB-lite"/>
    </source>
</evidence>
<evidence type="ECO:0000256" key="1">
    <source>
        <dbReference type="ARBA" id="ARBA00004380"/>
    </source>
</evidence>
<protein>
    <recommendedName>
        <fullName evidence="3">Vacuolar fusion protein MON1</fullName>
    </recommendedName>
    <alternativeName>
        <fullName evidence="4">Vacuolar fusion protein mon1</fullName>
    </alternativeName>
</protein>
<dbReference type="OrthoDB" id="272411at2759"/>
<dbReference type="Gene3D" id="3.20.20.80">
    <property type="entry name" value="Glycosidases"/>
    <property type="match status" value="1"/>
</dbReference>
<evidence type="ECO:0000256" key="3">
    <source>
        <dbReference type="ARBA" id="ARBA00018132"/>
    </source>
</evidence>
<organism evidence="9 10">
    <name type="scientific">Collybiopsis confluens</name>
    <dbReference type="NCBI Taxonomy" id="2823264"/>
    <lineage>
        <taxon>Eukaryota</taxon>
        <taxon>Fungi</taxon>
        <taxon>Dikarya</taxon>
        <taxon>Basidiomycota</taxon>
        <taxon>Agaricomycotina</taxon>
        <taxon>Agaricomycetes</taxon>
        <taxon>Agaricomycetidae</taxon>
        <taxon>Agaricales</taxon>
        <taxon>Marasmiineae</taxon>
        <taxon>Omphalotaceae</taxon>
        <taxon>Collybiopsis</taxon>
    </lineage>
</organism>
<evidence type="ECO:0000259" key="8">
    <source>
        <dbReference type="Pfam" id="PF19038"/>
    </source>
</evidence>
<evidence type="ECO:0000259" key="6">
    <source>
        <dbReference type="Pfam" id="PF11790"/>
    </source>
</evidence>
<feature type="region of interest" description="Disordered" evidence="5">
    <location>
        <begin position="425"/>
        <end position="450"/>
    </location>
</feature>
<feature type="region of interest" description="Disordered" evidence="5">
    <location>
        <begin position="1028"/>
        <end position="1100"/>
    </location>
</feature>
<dbReference type="GO" id="GO:0006623">
    <property type="term" value="P:protein targeting to vacuole"/>
    <property type="evidence" value="ECO:0007669"/>
    <property type="project" value="InterPro"/>
</dbReference>
<dbReference type="Proteomes" id="UP000518752">
    <property type="component" value="Unassembled WGS sequence"/>
</dbReference>
<dbReference type="Pfam" id="PF19038">
    <property type="entry name" value="Fuz_longin_3"/>
    <property type="match status" value="1"/>
</dbReference>
<dbReference type="PANTHER" id="PTHR13027:SF7">
    <property type="entry name" value="VACUOLAR FUSION PROTEIN MON1 HOMOLOG"/>
    <property type="match status" value="1"/>
</dbReference>
<dbReference type="EMBL" id="JAACJN010000140">
    <property type="protein sequence ID" value="KAF5367798.1"/>
    <property type="molecule type" value="Genomic_DNA"/>
</dbReference>
<feature type="region of interest" description="Disordered" evidence="5">
    <location>
        <begin position="827"/>
        <end position="870"/>
    </location>
</feature>
<dbReference type="GO" id="GO:0000329">
    <property type="term" value="C:fungal-type vacuole membrane"/>
    <property type="evidence" value="ECO:0007669"/>
    <property type="project" value="TreeGrafter"/>
</dbReference>
<feature type="compositionally biased region" description="Polar residues" evidence="5">
    <location>
        <begin position="8"/>
        <end position="17"/>
    </location>
</feature>
<keyword evidence="10" id="KW-1185">Reference proteome</keyword>
<evidence type="ECO:0000313" key="10">
    <source>
        <dbReference type="Proteomes" id="UP000518752"/>
    </source>
</evidence>
<evidence type="ECO:0000313" key="9">
    <source>
        <dbReference type="EMBL" id="KAF5367798.1"/>
    </source>
</evidence>
<evidence type="ECO:0000256" key="4">
    <source>
        <dbReference type="ARBA" id="ARBA00019201"/>
    </source>
</evidence>
<comment type="subcellular location">
    <subcellularLocation>
        <location evidence="2">Endosome</location>
        <location evidence="2">Multivesicular body membrane</location>
        <topology evidence="2">Peripheral membrane protein</topology>
    </subcellularLocation>
    <subcellularLocation>
        <location evidence="1">Prevacuolar compartment membrane</location>
        <topology evidence="1">Peripheral membrane protein</topology>
    </subcellularLocation>
</comment>
<dbReference type="InterPro" id="IPR043972">
    <property type="entry name" value="FUZ/MON1/HPS1_longin_1"/>
</dbReference>
<evidence type="ECO:0000259" key="7">
    <source>
        <dbReference type="Pfam" id="PF19036"/>
    </source>
</evidence>
<feature type="region of interest" description="Disordered" evidence="5">
    <location>
        <begin position="1"/>
        <end position="26"/>
    </location>
</feature>
<feature type="compositionally biased region" description="Low complexity" evidence="5">
    <location>
        <begin position="99"/>
        <end position="114"/>
    </location>
</feature>
<gene>
    <name evidence="9" type="ORF">D9757_010348</name>
</gene>
<dbReference type="Pfam" id="PF19036">
    <property type="entry name" value="Fuz_longin_1"/>
    <property type="match status" value="1"/>
</dbReference>
<sequence length="1211" mass="129622">MQLKASVCSRNANYSVPSNPPPGPEYEFRTENNFAFPVQSCLSFVAVPTLSLPNNTGSSSASSSSNTPASSTSSNSTVAASASTAPVASTTNANVSTATSATSASTTAAPTTSAGKNAKRGLSYPGTDNPQDVMNINQTKSQISWQYDWGLAPPLNLAQSGVEYIPMQWGSSGIENLSQALQSMGAKTLLTFNEPDFSQQSNIDPNTAAQLWIQHIEPLRKDIPGIKIGAPAVSSGGTGFPWLTTFFGACGNCTFDFLPIHWYGEGAAGFYDYLYQMYGEFGNKTIWVTEYADTSLNETDVITFINQTTAFMDGLAFVERSDFVGQRPENGSAYNMLNANGSLNALGQLYIGADTVEASGPATNTAAGIPAGGPGGPATITAGPGHAPTFTPNSALSGKEGLTMAMGSLINLIFTEKYAGDAPSNASGRKFDTESGTEFTRPCLGNHRSPARLAIPPALRQTPSLSNLRVHSFNAGSTTAATDDNDVPAVPPVPPLPLMLPKMGGSTMGLNSSTSSVFNLELDNSNGKMMVQDVEAEVESVDEEVYQNKFEQDGESKKLRDQLRRTLSRTTFTAKARPSAHWLPDARKSFDSKLSPRQYFILTDAGKPVFISRGSESDDSDISSMIGVMQALISVFIDDGDKLKAINAGKTRITFLQRPSLYYVCVSAWGEPESVTRSHLEYLHLQIISVVTAAQLKRIFERRGNFDLRRLLGGADTFLTTMISRLQLDLAISMSALRCLRLDPALRNKCALNLVPSGKNAKDIIYVMLVARGEIITLIRPKKHSVHPAASPSISNSLAAAMWVPLCLPKWNEGRMVNAYVVNMPSVGPSPPSTSRSSPSSSPGPSIAPSVAGGTDSATNKRRDSATVTDSDSVTLVCINGGTEFDLVKAWCDEAIDKLCEPSLSGGVPSMLPSSSTTSSSNTSSTLTITPQSFATSSSKPQSQATSNNNQSGHSVPPTPVTPALVLHPSSSLYQLHSYLQAHSSYTVSELGIPGLRHFVYKARGLVQVTFPVWEDVGDMEVEVDALGSTFNSGSSSGKKGEGEKRGKGKKKEKREGKGKGKERVDETRISESGDGNENTQQQQDWDSSTSSGSSSEWDYGRETVTLPTLRNSSQDDERRRIVTLYQLVHDAIHAKGVSGQSKGDAKEGLKLQYLRTDKEAVLGWITQPFELYLTLSPLLPKSAAIGAANAVAHWVKKEETKLFLRDAPVF</sequence>
<feature type="compositionally biased region" description="Polar residues" evidence="5">
    <location>
        <begin position="931"/>
        <end position="954"/>
    </location>
</feature>
<feature type="compositionally biased region" description="Low complexity" evidence="5">
    <location>
        <begin position="1080"/>
        <end position="1096"/>
    </location>
</feature>
<dbReference type="InterPro" id="IPR024655">
    <property type="entry name" value="Asl1_glyco_hydro_catalytic"/>
</dbReference>
<dbReference type="GO" id="GO:0035658">
    <property type="term" value="C:Mon1-Ccz1 complex"/>
    <property type="evidence" value="ECO:0007669"/>
    <property type="project" value="TreeGrafter"/>
</dbReference>
<feature type="compositionally biased region" description="Low complexity" evidence="5">
    <location>
        <begin position="833"/>
        <end position="854"/>
    </location>
</feature>
<dbReference type="GO" id="GO:0016192">
    <property type="term" value="P:vesicle-mediated transport"/>
    <property type="evidence" value="ECO:0007669"/>
    <property type="project" value="InterPro"/>
</dbReference>
<dbReference type="InterPro" id="IPR043970">
    <property type="entry name" value="FUZ/MON1/HPS1_longin_3"/>
</dbReference>
<dbReference type="PRINTS" id="PR01546">
    <property type="entry name" value="YEAST73DUF"/>
</dbReference>
<feature type="compositionally biased region" description="Basic and acidic residues" evidence="5">
    <location>
        <begin position="1054"/>
        <end position="1072"/>
    </location>
</feature>
<feature type="domain" description="Asl1-like glycosyl hydrolase catalytic" evidence="6">
    <location>
        <begin position="121"/>
        <end position="350"/>
    </location>
</feature>
<dbReference type="Pfam" id="PF11790">
    <property type="entry name" value="Glyco_hydro_cc"/>
    <property type="match status" value="1"/>
</dbReference>
<feature type="compositionally biased region" description="Low complexity" evidence="5">
    <location>
        <begin position="914"/>
        <end position="930"/>
    </location>
</feature>
<feature type="region of interest" description="Disordered" evidence="5">
    <location>
        <begin position="99"/>
        <end position="134"/>
    </location>
</feature>
<dbReference type="SUPFAM" id="SSF51445">
    <property type="entry name" value="(Trans)glycosidases"/>
    <property type="match status" value="1"/>
</dbReference>
<feature type="region of interest" description="Disordered" evidence="5">
    <location>
        <begin position="907"/>
        <end position="964"/>
    </location>
</feature>
<feature type="region of interest" description="Disordered" evidence="5">
    <location>
        <begin position="54"/>
        <end position="76"/>
    </location>
</feature>
<feature type="domain" description="FUZ/MON1/HPS1 first Longin" evidence="7">
    <location>
        <begin position="598"/>
        <end position="720"/>
    </location>
</feature>
<comment type="caution">
    <text evidence="9">The sequence shown here is derived from an EMBL/GenBank/DDBJ whole genome shotgun (WGS) entry which is preliminary data.</text>
</comment>
<feature type="domain" description="FUZ/MON1/HPS1 third Longin" evidence="8">
    <location>
        <begin position="1105"/>
        <end position="1200"/>
    </location>
</feature>
<evidence type="ECO:0000256" key="2">
    <source>
        <dbReference type="ARBA" id="ARBA00004440"/>
    </source>
</evidence>
<name>A0A8H5GMN8_9AGAR</name>
<reference evidence="9 10" key="1">
    <citation type="journal article" date="2020" name="ISME J.">
        <title>Uncovering the hidden diversity of litter-decomposition mechanisms in mushroom-forming fungi.</title>
        <authorList>
            <person name="Floudas D."/>
            <person name="Bentzer J."/>
            <person name="Ahren D."/>
            <person name="Johansson T."/>
            <person name="Persson P."/>
            <person name="Tunlid A."/>
        </authorList>
    </citation>
    <scope>NUCLEOTIDE SEQUENCE [LARGE SCALE GENOMIC DNA]</scope>
    <source>
        <strain evidence="9 10">CBS 406.79</strain>
    </source>
</reference>